<evidence type="ECO:0000256" key="6">
    <source>
        <dbReference type="RuleBase" id="RU003330"/>
    </source>
</evidence>
<dbReference type="InterPro" id="IPR000850">
    <property type="entry name" value="Adenylat/UMP-CMP_kin"/>
</dbReference>
<feature type="binding site" evidence="5">
    <location>
        <position position="37"/>
    </location>
    <ligand>
        <name>AMP</name>
        <dbReference type="ChEBI" id="CHEBI:456215"/>
    </ligand>
</feature>
<feature type="binding site" evidence="5">
    <location>
        <position position="134"/>
    </location>
    <ligand>
        <name>AMP</name>
        <dbReference type="ChEBI" id="CHEBI:456215"/>
    </ligand>
</feature>
<dbReference type="HAMAP" id="MF_00235">
    <property type="entry name" value="Adenylate_kinase_Adk"/>
    <property type="match status" value="1"/>
</dbReference>
<evidence type="ECO:0000256" key="4">
    <source>
        <dbReference type="ARBA" id="ARBA00022777"/>
    </source>
</evidence>
<feature type="binding site" evidence="5">
    <location>
        <position position="146"/>
    </location>
    <ligand>
        <name>AMP</name>
        <dbReference type="ChEBI" id="CHEBI:456215"/>
    </ligand>
</feature>
<dbReference type="GO" id="GO:0005524">
    <property type="term" value="F:ATP binding"/>
    <property type="evidence" value="ECO:0007669"/>
    <property type="project" value="UniProtKB-UniRule"/>
</dbReference>
<feature type="binding site" evidence="5">
    <location>
        <position position="32"/>
    </location>
    <ligand>
        <name>AMP</name>
        <dbReference type="ChEBI" id="CHEBI:456215"/>
    </ligand>
</feature>
<dbReference type="GO" id="GO:0005737">
    <property type="term" value="C:cytoplasm"/>
    <property type="evidence" value="ECO:0007669"/>
    <property type="project" value="UniProtKB-SubCell"/>
</dbReference>
<proteinExistence type="inferred from homology"/>
<dbReference type="NCBIfam" id="NF011100">
    <property type="entry name" value="PRK14527.1"/>
    <property type="match status" value="1"/>
</dbReference>
<comment type="caution">
    <text evidence="5">Lacks conserved residue(s) required for the propagation of feature annotation.</text>
</comment>
<dbReference type="GO" id="GO:0044209">
    <property type="term" value="P:AMP salvage"/>
    <property type="evidence" value="ECO:0007669"/>
    <property type="project" value="UniProtKB-UniRule"/>
</dbReference>
<feature type="binding site" evidence="5">
    <location>
        <begin position="58"/>
        <end position="60"/>
    </location>
    <ligand>
        <name>AMP</name>
        <dbReference type="ChEBI" id="CHEBI:456215"/>
    </ligand>
</feature>
<keyword evidence="2 5" id="KW-0545">Nucleotide biosynthesis</keyword>
<comment type="similarity">
    <text evidence="5 6">Belongs to the adenylate kinase family.</text>
</comment>
<dbReference type="CDD" id="cd01428">
    <property type="entry name" value="ADK"/>
    <property type="match status" value="1"/>
</dbReference>
<dbReference type="InterPro" id="IPR033690">
    <property type="entry name" value="Adenylat_kinase_CS"/>
</dbReference>
<feature type="binding site" evidence="5">
    <location>
        <begin position="11"/>
        <end position="16"/>
    </location>
    <ligand>
        <name>ATP</name>
        <dbReference type="ChEBI" id="CHEBI:30616"/>
    </ligand>
</feature>
<keyword evidence="1 5" id="KW-0808">Transferase</keyword>
<feature type="binding site" evidence="5">
    <location>
        <position position="93"/>
    </location>
    <ligand>
        <name>AMP</name>
        <dbReference type="ChEBI" id="CHEBI:456215"/>
    </ligand>
</feature>
<comment type="catalytic activity">
    <reaction evidence="5 7">
        <text>AMP + ATP = 2 ADP</text>
        <dbReference type="Rhea" id="RHEA:12973"/>
        <dbReference type="ChEBI" id="CHEBI:30616"/>
        <dbReference type="ChEBI" id="CHEBI:456215"/>
        <dbReference type="ChEBI" id="CHEBI:456216"/>
        <dbReference type="EC" id="2.7.4.3"/>
    </reaction>
</comment>
<dbReference type="Proteomes" id="UP000823603">
    <property type="component" value="Unassembled WGS sequence"/>
</dbReference>
<comment type="pathway">
    <text evidence="5">Purine metabolism; AMP biosynthesis via salvage pathway; AMP from ADP: step 1/1.</text>
</comment>
<dbReference type="PROSITE" id="PS00113">
    <property type="entry name" value="ADENYLATE_KINASE"/>
    <property type="match status" value="1"/>
</dbReference>
<evidence type="ECO:0000256" key="5">
    <source>
        <dbReference type="HAMAP-Rule" id="MF_00235"/>
    </source>
</evidence>
<name>A0A9D9IET2_9BACT</name>
<keyword evidence="3 5" id="KW-0547">Nucleotide-binding</keyword>
<dbReference type="Pfam" id="PF00406">
    <property type="entry name" value="ADK"/>
    <property type="match status" value="1"/>
</dbReference>
<feature type="binding site" evidence="5">
    <location>
        <position position="128"/>
    </location>
    <ligand>
        <name>ATP</name>
        <dbReference type="ChEBI" id="CHEBI:30616"/>
    </ligand>
</feature>
<reference evidence="8" key="1">
    <citation type="submission" date="2020-10" db="EMBL/GenBank/DDBJ databases">
        <authorList>
            <person name="Gilroy R."/>
        </authorList>
    </citation>
    <scope>NUCLEOTIDE SEQUENCE</scope>
    <source>
        <strain evidence="8">B2-22910</strain>
    </source>
</reference>
<dbReference type="EMBL" id="JADIMB010000005">
    <property type="protein sequence ID" value="MBO8470291.1"/>
    <property type="molecule type" value="Genomic_DNA"/>
</dbReference>
<protein>
    <recommendedName>
        <fullName evidence="5 7">Adenylate kinase</fullName>
        <shortName evidence="5">AK</shortName>
        <ecNumber evidence="5 7">2.7.4.3</ecNumber>
    </recommendedName>
    <alternativeName>
        <fullName evidence="5">ATP-AMP transphosphorylase</fullName>
    </alternativeName>
    <alternativeName>
        <fullName evidence="5">ATP:AMP phosphotransferase</fullName>
    </alternativeName>
    <alternativeName>
        <fullName evidence="5">Adenylate monophosphate kinase</fullName>
    </alternativeName>
</protein>
<keyword evidence="5" id="KW-0963">Cytoplasm</keyword>
<accession>A0A9D9IET2</accession>
<dbReference type="PANTHER" id="PTHR23359">
    <property type="entry name" value="NUCLEOTIDE KINASE"/>
    <property type="match status" value="1"/>
</dbReference>
<dbReference type="GO" id="GO:0004017">
    <property type="term" value="F:AMP kinase activity"/>
    <property type="evidence" value="ECO:0007669"/>
    <property type="project" value="UniProtKB-UniRule"/>
</dbReference>
<comment type="subcellular location">
    <subcellularLocation>
        <location evidence="5 7">Cytoplasm</location>
    </subcellularLocation>
</comment>
<dbReference type="NCBIfam" id="NF011105">
    <property type="entry name" value="PRK14532.1"/>
    <property type="match status" value="1"/>
</dbReference>
<comment type="caution">
    <text evidence="8">The sequence shown here is derived from an EMBL/GenBank/DDBJ whole genome shotgun (WGS) entry which is preliminary data.</text>
</comment>
<dbReference type="Gene3D" id="3.40.50.300">
    <property type="entry name" value="P-loop containing nucleotide triphosphate hydrolases"/>
    <property type="match status" value="1"/>
</dbReference>
<evidence type="ECO:0000256" key="7">
    <source>
        <dbReference type="RuleBase" id="RU003331"/>
    </source>
</evidence>
<evidence type="ECO:0000313" key="9">
    <source>
        <dbReference type="Proteomes" id="UP000823603"/>
    </source>
</evidence>
<feature type="region of interest" description="NMP" evidence="5">
    <location>
        <begin position="31"/>
        <end position="60"/>
    </location>
</feature>
<evidence type="ECO:0000256" key="2">
    <source>
        <dbReference type="ARBA" id="ARBA00022727"/>
    </source>
</evidence>
<comment type="subunit">
    <text evidence="5 7">Monomer.</text>
</comment>
<organism evidence="8 9">
    <name type="scientific">Candidatus Cryptobacteroides faecavium</name>
    <dbReference type="NCBI Taxonomy" id="2840762"/>
    <lineage>
        <taxon>Bacteria</taxon>
        <taxon>Pseudomonadati</taxon>
        <taxon>Bacteroidota</taxon>
        <taxon>Bacteroidia</taxon>
        <taxon>Bacteroidales</taxon>
        <taxon>Candidatus Cryptobacteroides</taxon>
    </lineage>
</organism>
<dbReference type="SUPFAM" id="SSF52540">
    <property type="entry name" value="P-loop containing nucleoside triphosphate hydrolases"/>
    <property type="match status" value="1"/>
</dbReference>
<dbReference type="NCBIfam" id="NF001381">
    <property type="entry name" value="PRK00279.1-3"/>
    <property type="match status" value="1"/>
</dbReference>
<keyword evidence="4 5" id="KW-0418">Kinase</keyword>
<dbReference type="InterPro" id="IPR027417">
    <property type="entry name" value="P-loop_NTPase"/>
</dbReference>
<evidence type="ECO:0000256" key="1">
    <source>
        <dbReference type="ARBA" id="ARBA00022679"/>
    </source>
</evidence>
<comment type="function">
    <text evidence="5">Catalyzes the reversible transfer of the terminal phosphate group between ATP and AMP. Plays an important role in cellular energy homeostasis and in adenine nucleotide metabolism.</text>
</comment>
<keyword evidence="5 7" id="KW-0067">ATP-binding</keyword>
<dbReference type="NCBIfam" id="NF011104">
    <property type="entry name" value="PRK14531.1"/>
    <property type="match status" value="1"/>
</dbReference>
<dbReference type="AlphaFoldDB" id="A0A9D9IET2"/>
<dbReference type="PRINTS" id="PR00094">
    <property type="entry name" value="ADENYLTKNASE"/>
</dbReference>
<feature type="binding site" evidence="5">
    <location>
        <begin position="86"/>
        <end position="89"/>
    </location>
    <ligand>
        <name>AMP</name>
        <dbReference type="ChEBI" id="CHEBI:456215"/>
    </ligand>
</feature>
<evidence type="ECO:0000313" key="8">
    <source>
        <dbReference type="EMBL" id="MBO8470291.1"/>
    </source>
</evidence>
<comment type="domain">
    <text evidence="5">Consists of three domains, a large central CORE domain and two small peripheral domains, NMPbind and LID, which undergo movements during catalysis. The LID domain closes over the site of phosphoryl transfer upon ATP binding. Assembling and dissambling the active center during each catalytic cycle provides an effective means to prevent ATP hydrolysis.</text>
</comment>
<feature type="binding site" evidence="5">
    <location>
        <position position="174"/>
    </location>
    <ligand>
        <name>ATP</name>
        <dbReference type="ChEBI" id="CHEBI:30616"/>
    </ligand>
</feature>
<gene>
    <name evidence="5" type="primary">adk</name>
    <name evidence="8" type="ORF">IAB82_00660</name>
</gene>
<dbReference type="EC" id="2.7.4.3" evidence="5 7"/>
<reference evidence="8" key="2">
    <citation type="journal article" date="2021" name="PeerJ">
        <title>Extensive microbial diversity within the chicken gut microbiome revealed by metagenomics and culture.</title>
        <authorList>
            <person name="Gilroy R."/>
            <person name="Ravi A."/>
            <person name="Getino M."/>
            <person name="Pursley I."/>
            <person name="Horton D.L."/>
            <person name="Alikhan N.F."/>
            <person name="Baker D."/>
            <person name="Gharbi K."/>
            <person name="Hall N."/>
            <person name="Watson M."/>
            <person name="Adriaenssens E.M."/>
            <person name="Foster-Nyarko E."/>
            <person name="Jarju S."/>
            <person name="Secka A."/>
            <person name="Antonio M."/>
            <person name="Oren A."/>
            <person name="Chaudhuri R.R."/>
            <person name="La Ragione R."/>
            <person name="Hildebrand F."/>
            <person name="Pallen M.J."/>
        </authorList>
    </citation>
    <scope>NUCLEOTIDE SEQUENCE</scope>
    <source>
        <strain evidence="8">B2-22910</strain>
    </source>
</reference>
<evidence type="ECO:0000256" key="3">
    <source>
        <dbReference type="ARBA" id="ARBA00022741"/>
    </source>
</evidence>
<sequence>MKYYILFGPPGAGKGTQAAAIVEKYNLHHISTGELLRKEIAAGSELGLKAKSLIDAGALVPDEVVEGMIESEFNTVKGVAGFLLDGFPRTTAQAEALDRILAKSGESVTSVLSIMIPDEMIKDRIRHRAAIEGRADDAKEETICNRIRTYHEKTEPLVEYYKSQGKYAEADGTGSIDEVRTIIFNLMDRL</sequence>